<dbReference type="PANTHER" id="PTHR30213:SF0">
    <property type="entry name" value="UPF0761 MEMBRANE PROTEIN YIHY"/>
    <property type="match status" value="1"/>
</dbReference>
<evidence type="ECO:0000313" key="8">
    <source>
        <dbReference type="EMBL" id="TWE07833.1"/>
    </source>
</evidence>
<feature type="region of interest" description="Disordered" evidence="6">
    <location>
        <begin position="449"/>
        <end position="591"/>
    </location>
</feature>
<evidence type="ECO:0000256" key="5">
    <source>
        <dbReference type="ARBA" id="ARBA00023136"/>
    </source>
</evidence>
<dbReference type="PANTHER" id="PTHR30213">
    <property type="entry name" value="INNER MEMBRANE PROTEIN YHJD"/>
    <property type="match status" value="1"/>
</dbReference>
<dbReference type="EMBL" id="VIVQ01000004">
    <property type="protein sequence ID" value="TWE07833.1"/>
    <property type="molecule type" value="Genomic_DNA"/>
</dbReference>
<keyword evidence="9" id="KW-1185">Reference proteome</keyword>
<feature type="transmembrane region" description="Helical" evidence="7">
    <location>
        <begin position="50"/>
        <end position="72"/>
    </location>
</feature>
<feature type="transmembrane region" description="Helical" evidence="7">
    <location>
        <begin position="235"/>
        <end position="260"/>
    </location>
</feature>
<evidence type="ECO:0000256" key="4">
    <source>
        <dbReference type="ARBA" id="ARBA00022989"/>
    </source>
</evidence>
<accession>A0A561DWU6</accession>
<evidence type="ECO:0000256" key="2">
    <source>
        <dbReference type="ARBA" id="ARBA00022475"/>
    </source>
</evidence>
<dbReference type="Pfam" id="PF03631">
    <property type="entry name" value="Virul_fac_BrkB"/>
    <property type="match status" value="1"/>
</dbReference>
<feature type="compositionally biased region" description="Basic and acidic residues" evidence="6">
    <location>
        <begin position="453"/>
        <end position="498"/>
    </location>
</feature>
<feature type="region of interest" description="Disordered" evidence="6">
    <location>
        <begin position="391"/>
        <end position="424"/>
    </location>
</feature>
<reference evidence="8 9" key="1">
    <citation type="submission" date="2019-06" db="EMBL/GenBank/DDBJ databases">
        <title>Sequencing the genomes of 1000 actinobacteria strains.</title>
        <authorList>
            <person name="Klenk H.-P."/>
        </authorList>
    </citation>
    <scope>NUCLEOTIDE SEQUENCE [LARGE SCALE GENOMIC DNA]</scope>
    <source>
        <strain evidence="8 9">DSM 19560</strain>
    </source>
</reference>
<dbReference type="GO" id="GO:0005886">
    <property type="term" value="C:plasma membrane"/>
    <property type="evidence" value="ECO:0007669"/>
    <property type="project" value="UniProtKB-SubCell"/>
</dbReference>
<gene>
    <name evidence="8" type="ORF">BKA23_3198</name>
</gene>
<proteinExistence type="predicted"/>
<dbReference type="OrthoDB" id="9781030at2"/>
<feature type="transmembrane region" description="Helical" evidence="7">
    <location>
        <begin position="204"/>
        <end position="223"/>
    </location>
</feature>
<dbReference type="InterPro" id="IPR017039">
    <property type="entry name" value="Virul_fac_BrkB"/>
</dbReference>
<comment type="subcellular location">
    <subcellularLocation>
        <location evidence="1">Cell membrane</location>
        <topology evidence="1">Multi-pass membrane protein</topology>
    </subcellularLocation>
</comment>
<keyword evidence="4 7" id="KW-1133">Transmembrane helix</keyword>
<feature type="compositionally biased region" description="Basic and acidic residues" evidence="6">
    <location>
        <begin position="506"/>
        <end position="519"/>
    </location>
</feature>
<keyword evidence="5 7" id="KW-0472">Membrane</keyword>
<keyword evidence="2" id="KW-1003">Cell membrane</keyword>
<evidence type="ECO:0000256" key="6">
    <source>
        <dbReference type="SAM" id="MobiDB-lite"/>
    </source>
</evidence>
<evidence type="ECO:0000313" key="9">
    <source>
        <dbReference type="Proteomes" id="UP000318297"/>
    </source>
</evidence>
<dbReference type="NCBIfam" id="TIGR00765">
    <property type="entry name" value="yihY_not_rbn"/>
    <property type="match status" value="1"/>
</dbReference>
<comment type="caution">
    <text evidence="8">The sequence shown here is derived from an EMBL/GenBank/DDBJ whole genome shotgun (WGS) entry which is preliminary data.</text>
</comment>
<feature type="transmembrane region" description="Helical" evidence="7">
    <location>
        <begin position="159"/>
        <end position="179"/>
    </location>
</feature>
<protein>
    <submittedName>
        <fullName evidence="8">YihY family inner membrane protein</fullName>
    </submittedName>
</protein>
<evidence type="ECO:0000256" key="1">
    <source>
        <dbReference type="ARBA" id="ARBA00004651"/>
    </source>
</evidence>
<name>A0A561DWU6_9MICO</name>
<evidence type="ECO:0000256" key="3">
    <source>
        <dbReference type="ARBA" id="ARBA00022692"/>
    </source>
</evidence>
<dbReference type="AlphaFoldDB" id="A0A561DWU6"/>
<feature type="transmembrane region" description="Helical" evidence="7">
    <location>
        <begin position="117"/>
        <end position="138"/>
    </location>
</feature>
<organism evidence="8 9">
    <name type="scientific">Rudaeicoccus suwonensis</name>
    <dbReference type="NCBI Taxonomy" id="657409"/>
    <lineage>
        <taxon>Bacteria</taxon>
        <taxon>Bacillati</taxon>
        <taxon>Actinomycetota</taxon>
        <taxon>Actinomycetes</taxon>
        <taxon>Micrococcales</taxon>
        <taxon>Dermacoccaceae</taxon>
        <taxon>Rudaeicoccus</taxon>
    </lineage>
</organism>
<feature type="compositionally biased region" description="Low complexity" evidence="6">
    <location>
        <begin position="533"/>
        <end position="548"/>
    </location>
</feature>
<dbReference type="Proteomes" id="UP000318297">
    <property type="component" value="Unassembled WGS sequence"/>
</dbReference>
<keyword evidence="3 7" id="KW-0812">Transmembrane</keyword>
<feature type="transmembrane region" description="Helical" evidence="7">
    <location>
        <begin position="272"/>
        <end position="294"/>
    </location>
</feature>
<evidence type="ECO:0000256" key="7">
    <source>
        <dbReference type="SAM" id="Phobius"/>
    </source>
</evidence>
<dbReference type="RefSeq" id="WP_145230247.1">
    <property type="nucleotide sequence ID" value="NZ_VIVQ01000004.1"/>
</dbReference>
<sequence length="591" mass="64531">MTLLQLLDDDVERPAEDVPDAPAKPDWKVALKRATGKFSSDQCTTKAAALTYYSLQSLFPGLIALLSLINIFGNGKQTTNSIITIVANIMGKPENDSLIVNIRSFIDSVNTTGGGGIALAVGILGALWSASGYVNGFGQALNQIYEIQEGRPTWRRKPFFLFVTFVDMVLIIIAMFALVTTGKVASSIAAQVGIPSRAVDIWDIAKWPFVVAIVVLIIGLLYWTTPNVRKSARSLASWGAFIGFVVWVVASFALVTYFGLTKGASYQKTYGAMAGAVMFMLWLYVTNIAMLFGAEVDAELLRTRQLKSGLPAEELILLPPKDSGNFAKKQVKAAELYDAAHELRLQALRQAAGPEAAATYGRPARAAGHAALVRGGRDNDPDAVADGQVALVGPRDATTPRPGGSALLTSHDRKAGRTVTYDPQTDEAAIEEARLRRRDAALLEATQKRKVRDRLDRQEAKVRKEQQEREHKAEQARKEAEEHLTRQERWDAVERMRAQYDPPVSAERDAVTAERAERRSRFHAMLSRKSDKTAAATTSGTRAGAGKSVSEHAAADVSASSAVRPQPSALSQEIAAEQKRRRDAWYAARRR</sequence>